<protein>
    <submittedName>
        <fullName evidence="1">Uncharacterized protein</fullName>
    </submittedName>
</protein>
<evidence type="ECO:0000313" key="2">
    <source>
        <dbReference type="Proteomes" id="UP001519460"/>
    </source>
</evidence>
<keyword evidence="2" id="KW-1185">Reference proteome</keyword>
<sequence>MRFIQRWDVNFRAIEQIMSPAQEMNVGKNTRCGRSHSETCSHPCWAPHPITTEPVIRRLRCDHHSVQGITGSCPARASRTAPAVLTQFLVVPCPSWSLSARAWTQRPLWDKTVNRGLDTWEGFMGGPASHQICLPTPLLLIRILRTRTRLFLICKGRRVSRRLKAASLWLRHSQAPTHRGIPVTTSQSDTDSSGHHCDYVTVRRRLIAASR</sequence>
<comment type="caution">
    <text evidence="1">The sequence shown here is derived from an EMBL/GenBank/DDBJ whole genome shotgun (WGS) entry which is preliminary data.</text>
</comment>
<accession>A0ABD0KU83</accession>
<dbReference type="AlphaFoldDB" id="A0ABD0KU83"/>
<reference evidence="1 2" key="1">
    <citation type="journal article" date="2023" name="Sci. Data">
        <title>Genome assembly of the Korean intertidal mud-creeper Batillaria attramentaria.</title>
        <authorList>
            <person name="Patra A.K."/>
            <person name="Ho P.T."/>
            <person name="Jun S."/>
            <person name="Lee S.J."/>
            <person name="Kim Y."/>
            <person name="Won Y.J."/>
        </authorList>
    </citation>
    <scope>NUCLEOTIDE SEQUENCE [LARGE SCALE GENOMIC DNA]</scope>
    <source>
        <strain evidence="1">Wonlab-2016</strain>
    </source>
</reference>
<name>A0ABD0KU83_9CAEN</name>
<gene>
    <name evidence="1" type="ORF">BaRGS_00017882</name>
</gene>
<dbReference type="Proteomes" id="UP001519460">
    <property type="component" value="Unassembled WGS sequence"/>
</dbReference>
<proteinExistence type="predicted"/>
<organism evidence="1 2">
    <name type="scientific">Batillaria attramentaria</name>
    <dbReference type="NCBI Taxonomy" id="370345"/>
    <lineage>
        <taxon>Eukaryota</taxon>
        <taxon>Metazoa</taxon>
        <taxon>Spiralia</taxon>
        <taxon>Lophotrochozoa</taxon>
        <taxon>Mollusca</taxon>
        <taxon>Gastropoda</taxon>
        <taxon>Caenogastropoda</taxon>
        <taxon>Sorbeoconcha</taxon>
        <taxon>Cerithioidea</taxon>
        <taxon>Batillariidae</taxon>
        <taxon>Batillaria</taxon>
    </lineage>
</organism>
<evidence type="ECO:0000313" key="1">
    <source>
        <dbReference type="EMBL" id="KAK7490826.1"/>
    </source>
</evidence>
<dbReference type="EMBL" id="JACVVK020000122">
    <property type="protein sequence ID" value="KAK7490826.1"/>
    <property type="molecule type" value="Genomic_DNA"/>
</dbReference>